<dbReference type="AlphaFoldDB" id="A0A559JR00"/>
<proteinExistence type="predicted"/>
<keyword evidence="1" id="KW-1133">Transmembrane helix</keyword>
<evidence type="ECO:0000259" key="2">
    <source>
        <dbReference type="PROSITE" id="PS51782"/>
    </source>
</evidence>
<name>A0A559JR00_9BACL</name>
<dbReference type="PROSITE" id="PS51782">
    <property type="entry name" value="LYSM"/>
    <property type="match status" value="1"/>
</dbReference>
<accession>A0A559JR00</accession>
<comment type="caution">
    <text evidence="3">The sequence shown here is derived from an EMBL/GenBank/DDBJ whole genome shotgun (WGS) entry which is preliminary data.</text>
</comment>
<dbReference type="SMART" id="SM00257">
    <property type="entry name" value="LysM"/>
    <property type="match status" value="1"/>
</dbReference>
<dbReference type="OrthoDB" id="9801998at2"/>
<dbReference type="EMBL" id="VNJJ01000003">
    <property type="protein sequence ID" value="TVY02302.1"/>
    <property type="molecule type" value="Genomic_DNA"/>
</dbReference>
<keyword evidence="4" id="KW-1185">Reference proteome</keyword>
<evidence type="ECO:0000313" key="4">
    <source>
        <dbReference type="Proteomes" id="UP000316330"/>
    </source>
</evidence>
<dbReference type="CDD" id="cd00118">
    <property type="entry name" value="LysM"/>
    <property type="match status" value="1"/>
</dbReference>
<gene>
    <name evidence="3" type="ORF">FPZ45_07660</name>
</gene>
<sequence length="133" mass="14439">MVHSWIAAGTTSSSVVSRTKRSMSERSSSRGAGFSIHLKIGKGLFFLFAFCILFSGITFMRTFASSGEIVPPSNGEQVISVDSGDTLWELARSYKNPTIDTRQAVHEILERNGLSSSNLTSGQEIIIPTNILP</sequence>
<reference evidence="3 4" key="1">
    <citation type="submission" date="2019-07" db="EMBL/GenBank/DDBJ databases">
        <authorList>
            <person name="Kim J."/>
        </authorList>
    </citation>
    <scope>NUCLEOTIDE SEQUENCE [LARGE SCALE GENOMIC DNA]</scope>
    <source>
        <strain evidence="3 4">G13</strain>
    </source>
</reference>
<evidence type="ECO:0000256" key="1">
    <source>
        <dbReference type="SAM" id="Phobius"/>
    </source>
</evidence>
<dbReference type="InterPro" id="IPR036779">
    <property type="entry name" value="LysM_dom_sf"/>
</dbReference>
<feature type="transmembrane region" description="Helical" evidence="1">
    <location>
        <begin position="44"/>
        <end position="64"/>
    </location>
</feature>
<evidence type="ECO:0000313" key="3">
    <source>
        <dbReference type="EMBL" id="TVY02302.1"/>
    </source>
</evidence>
<dbReference type="Pfam" id="PF01476">
    <property type="entry name" value="LysM"/>
    <property type="match status" value="1"/>
</dbReference>
<protein>
    <submittedName>
        <fullName evidence="3">LysM peptidoglycan-binding domain-containing protein</fullName>
    </submittedName>
</protein>
<organism evidence="3 4">
    <name type="scientific">Cohnella terricola</name>
    <dbReference type="NCBI Taxonomy" id="1289167"/>
    <lineage>
        <taxon>Bacteria</taxon>
        <taxon>Bacillati</taxon>
        <taxon>Bacillota</taxon>
        <taxon>Bacilli</taxon>
        <taxon>Bacillales</taxon>
        <taxon>Paenibacillaceae</taxon>
        <taxon>Cohnella</taxon>
    </lineage>
</organism>
<keyword evidence="1" id="KW-0812">Transmembrane</keyword>
<dbReference type="Proteomes" id="UP000316330">
    <property type="component" value="Unassembled WGS sequence"/>
</dbReference>
<dbReference type="RefSeq" id="WP_144700006.1">
    <property type="nucleotide sequence ID" value="NZ_VNJJ01000003.1"/>
</dbReference>
<keyword evidence="1" id="KW-0472">Membrane</keyword>
<dbReference type="SUPFAM" id="SSF54106">
    <property type="entry name" value="LysM domain"/>
    <property type="match status" value="1"/>
</dbReference>
<dbReference type="InterPro" id="IPR018392">
    <property type="entry name" value="LysM"/>
</dbReference>
<feature type="domain" description="LysM" evidence="2">
    <location>
        <begin position="77"/>
        <end position="127"/>
    </location>
</feature>
<dbReference type="Gene3D" id="3.10.350.10">
    <property type="entry name" value="LysM domain"/>
    <property type="match status" value="1"/>
</dbReference>